<gene>
    <name evidence="4" type="ordered locus">M5M_13280</name>
</gene>
<dbReference type="OrthoDB" id="9808602at2"/>
<reference evidence="4 5" key="1">
    <citation type="journal article" date="2013" name="Genome Announc.">
        <title>Complete genome sequence of Simiduia agarivorans SA1(T), a marine bacterium able to degrade a variety of polysaccharides.</title>
        <authorList>
            <person name="Lin S.Y."/>
            <person name="Shieh W.Y."/>
            <person name="Chen J.S."/>
            <person name="Tang S.L."/>
        </authorList>
    </citation>
    <scope>NUCLEOTIDE SEQUENCE [LARGE SCALE GENOMIC DNA]</scope>
    <source>
        <strain evidence="5">DSM 21679 / JCM 13881 / BCRC 17597 / SA1</strain>
    </source>
</reference>
<sequence>MISVGSHSEGVVSANAMFDRCVALLCVVLVVPVWLVNGALALATRQPLLEWHLKRDDLGRALVLPVFSCGLLRESAYLLAIFKGQLALVGIELECHSLAGFGISDRWREQPAGLFSSYGTLLRVGYVGQSPAEALDQQCENQSLRAYIAILVKAVVNRLLFAECGLRCTNEFDLLGLRIHNRKLHEAVTFVTEAPKNSCKKLFFVNVNSVNLAHNDARLTDDINCADLALVDGSGVRMAARMQGIKLLDNINGTDFLPHLCAAMAEKGQRLFLLGSAPGIAEQAAYNLKTQFPSLQIAGHYHGFFSADQTDDVIEMINASKADVLLVAQGSPRQERWINAHSDWLKVNCALAVGGLLDFTSGRIPRAPQWMCEIGMEWVYRLWQEPYKKFNRYVIGNPVFIARCVAQKFFRSR</sequence>
<dbReference type="Proteomes" id="UP000000466">
    <property type="component" value="Chromosome"/>
</dbReference>
<dbReference type="PANTHER" id="PTHR34136:SF1">
    <property type="entry name" value="UDP-N-ACETYL-D-MANNOSAMINURONIC ACID TRANSFERASE"/>
    <property type="match status" value="1"/>
</dbReference>
<keyword evidence="1" id="KW-0328">Glycosyltransferase</keyword>
<dbReference type="eggNOG" id="COG1922">
    <property type="taxonomic scope" value="Bacteria"/>
</dbReference>
<keyword evidence="3" id="KW-1133">Transmembrane helix</keyword>
<dbReference type="EMBL" id="CP003746">
    <property type="protein sequence ID" value="AFU99800.1"/>
    <property type="molecule type" value="Genomic_DNA"/>
</dbReference>
<name>K4KNJ3_SIMAS</name>
<dbReference type="InterPro" id="IPR004629">
    <property type="entry name" value="WecG_TagA_CpsF"/>
</dbReference>
<evidence type="ECO:0000256" key="3">
    <source>
        <dbReference type="SAM" id="Phobius"/>
    </source>
</evidence>
<feature type="transmembrane region" description="Helical" evidence="3">
    <location>
        <begin position="21"/>
        <end position="42"/>
    </location>
</feature>
<accession>K4KNJ3</accession>
<protein>
    <submittedName>
        <fullName evidence="4">Diguanylate cyclase/phosphodiesterase</fullName>
    </submittedName>
</protein>
<keyword evidence="5" id="KW-1185">Reference proteome</keyword>
<dbReference type="PANTHER" id="PTHR34136">
    <property type="match status" value="1"/>
</dbReference>
<dbReference type="NCBIfam" id="TIGR00696">
    <property type="entry name" value="wecG_tagA_cpsF"/>
    <property type="match status" value="1"/>
</dbReference>
<dbReference type="GO" id="GO:0016758">
    <property type="term" value="F:hexosyltransferase activity"/>
    <property type="evidence" value="ECO:0007669"/>
    <property type="project" value="TreeGrafter"/>
</dbReference>
<dbReference type="Pfam" id="PF03808">
    <property type="entry name" value="Glyco_tran_WecG"/>
    <property type="match status" value="1"/>
</dbReference>
<keyword evidence="2" id="KW-0808">Transferase</keyword>
<dbReference type="AlphaFoldDB" id="K4KNJ3"/>
<organism evidence="4 5">
    <name type="scientific">Simiduia agarivorans (strain DSM 21679 / JCM 13881 / BCRC 17597 / SA1)</name>
    <dbReference type="NCBI Taxonomy" id="1117647"/>
    <lineage>
        <taxon>Bacteria</taxon>
        <taxon>Pseudomonadati</taxon>
        <taxon>Pseudomonadota</taxon>
        <taxon>Gammaproteobacteria</taxon>
        <taxon>Cellvibrionales</taxon>
        <taxon>Cellvibrionaceae</taxon>
        <taxon>Simiduia</taxon>
    </lineage>
</organism>
<dbReference type="HOGENOM" id="CLU_032975_0_0_6"/>
<keyword evidence="3" id="KW-0812">Transmembrane</keyword>
<keyword evidence="3" id="KW-0472">Membrane</keyword>
<dbReference type="KEGG" id="saga:M5M_13280"/>
<proteinExistence type="predicted"/>
<evidence type="ECO:0000313" key="5">
    <source>
        <dbReference type="Proteomes" id="UP000000466"/>
    </source>
</evidence>
<dbReference type="STRING" id="1117647.M5M_13280"/>
<evidence type="ECO:0000256" key="2">
    <source>
        <dbReference type="ARBA" id="ARBA00022679"/>
    </source>
</evidence>
<dbReference type="RefSeq" id="WP_015047963.1">
    <property type="nucleotide sequence ID" value="NC_018868.3"/>
</dbReference>
<evidence type="ECO:0000256" key="1">
    <source>
        <dbReference type="ARBA" id="ARBA00022676"/>
    </source>
</evidence>
<evidence type="ECO:0000313" key="4">
    <source>
        <dbReference type="EMBL" id="AFU99800.1"/>
    </source>
</evidence>
<dbReference type="CDD" id="cd06533">
    <property type="entry name" value="Glyco_transf_WecG_TagA"/>
    <property type="match status" value="1"/>
</dbReference>